<comment type="caution">
    <text evidence="1">The sequence shown here is derived from an EMBL/GenBank/DDBJ whole genome shotgun (WGS) entry which is preliminary data.</text>
</comment>
<organism evidence="1 2">
    <name type="scientific">Pleurodeles waltl</name>
    <name type="common">Iberian ribbed newt</name>
    <dbReference type="NCBI Taxonomy" id="8319"/>
    <lineage>
        <taxon>Eukaryota</taxon>
        <taxon>Metazoa</taxon>
        <taxon>Chordata</taxon>
        <taxon>Craniata</taxon>
        <taxon>Vertebrata</taxon>
        <taxon>Euteleostomi</taxon>
        <taxon>Amphibia</taxon>
        <taxon>Batrachia</taxon>
        <taxon>Caudata</taxon>
        <taxon>Salamandroidea</taxon>
        <taxon>Salamandridae</taxon>
        <taxon>Pleurodelinae</taxon>
        <taxon>Pleurodeles</taxon>
    </lineage>
</organism>
<dbReference type="Proteomes" id="UP001066276">
    <property type="component" value="Chromosome 12"/>
</dbReference>
<evidence type="ECO:0000313" key="1">
    <source>
        <dbReference type="EMBL" id="KAJ1081909.1"/>
    </source>
</evidence>
<accession>A0AAV7KTM8</accession>
<gene>
    <name evidence="1" type="ORF">NDU88_002081</name>
</gene>
<protein>
    <submittedName>
        <fullName evidence="1">Uncharacterized protein</fullName>
    </submittedName>
</protein>
<name>A0AAV7KTM8_PLEWA</name>
<evidence type="ECO:0000313" key="2">
    <source>
        <dbReference type="Proteomes" id="UP001066276"/>
    </source>
</evidence>
<reference evidence="1" key="1">
    <citation type="journal article" date="2022" name="bioRxiv">
        <title>Sequencing and chromosome-scale assembly of the giantPleurodeles waltlgenome.</title>
        <authorList>
            <person name="Brown T."/>
            <person name="Elewa A."/>
            <person name="Iarovenko S."/>
            <person name="Subramanian E."/>
            <person name="Araus A.J."/>
            <person name="Petzold A."/>
            <person name="Susuki M."/>
            <person name="Suzuki K.-i.T."/>
            <person name="Hayashi T."/>
            <person name="Toyoda A."/>
            <person name="Oliveira C."/>
            <person name="Osipova E."/>
            <person name="Leigh N.D."/>
            <person name="Simon A."/>
            <person name="Yun M.H."/>
        </authorList>
    </citation>
    <scope>NUCLEOTIDE SEQUENCE</scope>
    <source>
        <strain evidence="1">20211129_DDA</strain>
        <tissue evidence="1">Liver</tissue>
    </source>
</reference>
<proteinExistence type="predicted"/>
<dbReference type="EMBL" id="JANPWB010000016">
    <property type="protein sequence ID" value="KAJ1081909.1"/>
    <property type="molecule type" value="Genomic_DNA"/>
</dbReference>
<dbReference type="AlphaFoldDB" id="A0AAV7KTM8"/>
<keyword evidence="2" id="KW-1185">Reference proteome</keyword>
<sequence length="257" mass="28420">MQRTCLWSCWAGRITRGGSRKPGACLTSCCDMALVCMCLAIGFSGYWRLVRGAWGFHGHDVGCFRLRRKRCSHRALWRRLLQARTEPINPLTHLLMAPAGPLGRAVTFLRTLTDARRKGSNVNALPRAPEQCTDSKLKMSTGSCLHSSPDALLECCGGRVEILHLQMGVPLTVVWGRAPQTLSAWGIRHDLVPSSLSRSVQPRDCHLFSLTLTNVRHAALSAGPRDCCPPRLWVRVPNCETAVIQVLDCETAVRILC</sequence>